<sequence length="215" mass="25442">MNSYPGQDTLISYLKKKSNKSYHRFLILHKNVVVASVTSDLKWHDLENAWASNYIREVEKIFTDQQEVIETLKQKVCIFSILQRWDFVLGYLDFGKEIFLKTIDFAFGDNRYRFLLLGLWRRLISLLTAWPLKTIDFALGCLDFGDDRYRFLLLGLWRRLISLLTAWPLKTIDFALGCFDFGDDRFRSWLLGLWRRSISLLGAWKRLILFLVIGL</sequence>
<reference evidence="1" key="1">
    <citation type="submission" date="2020-05" db="EMBL/GenBank/DDBJ databases">
        <authorList>
            <person name="Rincon C."/>
            <person name="Sanders R I."/>
            <person name="Robbins C."/>
            <person name="Chaturvedi A."/>
        </authorList>
    </citation>
    <scope>NUCLEOTIDE SEQUENCE</scope>
    <source>
        <strain evidence="1">CHB12</strain>
    </source>
</reference>
<comment type="caution">
    <text evidence="1">The sequence shown here is derived from an EMBL/GenBank/DDBJ whole genome shotgun (WGS) entry which is preliminary data.</text>
</comment>
<protein>
    <submittedName>
        <fullName evidence="1">Uncharacterized protein</fullName>
    </submittedName>
</protein>
<evidence type="ECO:0000313" key="1">
    <source>
        <dbReference type="EMBL" id="CAB5308885.1"/>
    </source>
</evidence>
<gene>
    <name evidence="1" type="ORF">CHRIB12_LOCUS1374</name>
</gene>
<dbReference type="VEuPathDB" id="FungiDB:RhiirFUN_003697"/>
<evidence type="ECO:0000313" key="2">
    <source>
        <dbReference type="Proteomes" id="UP000684084"/>
    </source>
</evidence>
<dbReference type="EMBL" id="CAGKOT010000002">
    <property type="protein sequence ID" value="CAB5308885.1"/>
    <property type="molecule type" value="Genomic_DNA"/>
</dbReference>
<name>A0A915YQE4_9GLOM</name>
<accession>A0A915YQE4</accession>
<organism evidence="1 2">
    <name type="scientific">Rhizophagus irregularis</name>
    <dbReference type="NCBI Taxonomy" id="588596"/>
    <lineage>
        <taxon>Eukaryota</taxon>
        <taxon>Fungi</taxon>
        <taxon>Fungi incertae sedis</taxon>
        <taxon>Mucoromycota</taxon>
        <taxon>Glomeromycotina</taxon>
        <taxon>Glomeromycetes</taxon>
        <taxon>Glomerales</taxon>
        <taxon>Glomeraceae</taxon>
        <taxon>Rhizophagus</taxon>
    </lineage>
</organism>
<proteinExistence type="predicted"/>
<dbReference type="OrthoDB" id="2393444at2759"/>
<dbReference type="Proteomes" id="UP000684084">
    <property type="component" value="Unassembled WGS sequence"/>
</dbReference>
<dbReference type="AlphaFoldDB" id="A0A915YQE4"/>